<proteinExistence type="predicted"/>
<gene>
    <name evidence="2" type="ORF">CC117_19510</name>
</gene>
<name>A0A1S1QQC5_9ACTN</name>
<protein>
    <submittedName>
        <fullName evidence="2">Uncharacterized protein</fullName>
    </submittedName>
</protein>
<evidence type="ECO:0000256" key="1">
    <source>
        <dbReference type="SAM" id="MobiDB-lite"/>
    </source>
</evidence>
<feature type="compositionally biased region" description="Basic and acidic residues" evidence="1">
    <location>
        <begin position="83"/>
        <end position="93"/>
    </location>
</feature>
<evidence type="ECO:0000313" key="2">
    <source>
        <dbReference type="EMBL" id="OHV35485.1"/>
    </source>
</evidence>
<dbReference type="OrthoDB" id="3215234at2"/>
<accession>A0A1S1QQC5</accession>
<sequence length="93" mass="9946">MPSGSVPAQRGRATPAPLPPSVARVAARTRLSAELLAAILTVDGRTRATLDDMERADALADVMMTRRRERVSRHHPEGPVAAGHDDGALRWSA</sequence>
<feature type="region of interest" description="Disordered" evidence="1">
    <location>
        <begin position="69"/>
        <end position="93"/>
    </location>
</feature>
<dbReference type="AlphaFoldDB" id="A0A1S1QQC5"/>
<dbReference type="EMBL" id="MBLM01000121">
    <property type="protein sequence ID" value="OHV35485.1"/>
    <property type="molecule type" value="Genomic_DNA"/>
</dbReference>
<dbReference type="Proteomes" id="UP000179627">
    <property type="component" value="Unassembled WGS sequence"/>
</dbReference>
<comment type="caution">
    <text evidence="2">The sequence shown here is derived from an EMBL/GenBank/DDBJ whole genome shotgun (WGS) entry which is preliminary data.</text>
</comment>
<feature type="region of interest" description="Disordered" evidence="1">
    <location>
        <begin position="1"/>
        <end position="21"/>
    </location>
</feature>
<keyword evidence="3" id="KW-1185">Reference proteome</keyword>
<evidence type="ECO:0000313" key="3">
    <source>
        <dbReference type="Proteomes" id="UP000179627"/>
    </source>
</evidence>
<organism evidence="2 3">
    <name type="scientific">Parafrankia colletiae</name>
    <dbReference type="NCBI Taxonomy" id="573497"/>
    <lineage>
        <taxon>Bacteria</taxon>
        <taxon>Bacillati</taxon>
        <taxon>Actinomycetota</taxon>
        <taxon>Actinomycetes</taxon>
        <taxon>Frankiales</taxon>
        <taxon>Frankiaceae</taxon>
        <taxon>Parafrankia</taxon>
    </lineage>
</organism>
<reference evidence="3" key="1">
    <citation type="submission" date="2016-07" db="EMBL/GenBank/DDBJ databases">
        <title>Sequence Frankia sp. strain CcI1.17.</title>
        <authorList>
            <person name="Ghodhbane-Gtari F."/>
            <person name="Swanson E."/>
            <person name="Gueddou A."/>
            <person name="Morris K."/>
            <person name="Hezbri K."/>
            <person name="Ktari A."/>
            <person name="Nouioui I."/>
            <person name="Abebe-Akele F."/>
            <person name="Simpson S."/>
            <person name="Thomas K."/>
            <person name="Gtari M."/>
            <person name="Tisa L.S."/>
            <person name="Hurst S."/>
        </authorList>
    </citation>
    <scope>NUCLEOTIDE SEQUENCE [LARGE SCALE GENOMIC DNA]</scope>
    <source>
        <strain evidence="3">Cc1.17</strain>
    </source>
</reference>